<comment type="caution">
    <text evidence="2">The sequence shown here is derived from an EMBL/GenBank/DDBJ whole genome shotgun (WGS) entry which is preliminary data.</text>
</comment>
<dbReference type="Pfam" id="PF13561">
    <property type="entry name" value="adh_short_C2"/>
    <property type="match status" value="1"/>
</dbReference>
<comment type="similarity">
    <text evidence="1">Belongs to the short-chain dehydrogenases/reductases (SDR) family.</text>
</comment>
<proteinExistence type="inferred from homology"/>
<dbReference type="SUPFAM" id="SSF51735">
    <property type="entry name" value="NAD(P)-binding Rossmann-fold domains"/>
    <property type="match status" value="1"/>
</dbReference>
<name>A0A4U6D9D4_9BACT</name>
<gene>
    <name evidence="2" type="ORF">FDK13_02660</name>
</gene>
<dbReference type="InterPro" id="IPR002347">
    <property type="entry name" value="SDR_fam"/>
</dbReference>
<keyword evidence="3" id="KW-1185">Reference proteome</keyword>
<dbReference type="Gene3D" id="3.40.50.720">
    <property type="entry name" value="NAD(P)-binding Rossmann-like Domain"/>
    <property type="match status" value="1"/>
</dbReference>
<evidence type="ECO:0000256" key="1">
    <source>
        <dbReference type="ARBA" id="ARBA00006484"/>
    </source>
</evidence>
<dbReference type="PRINTS" id="PR00081">
    <property type="entry name" value="GDHRDH"/>
</dbReference>
<dbReference type="RefSeq" id="WP_137338421.1">
    <property type="nucleotide sequence ID" value="NZ_BSQH01000001.1"/>
</dbReference>
<dbReference type="AlphaFoldDB" id="A0A4U6D9D4"/>
<dbReference type="Proteomes" id="UP000304900">
    <property type="component" value="Unassembled WGS sequence"/>
</dbReference>
<sequence length="278" mass="30969">MKTYNTHASLSISGKVILVTGAYGLIGQTIASAFLEQGAFVILADIDKSKQNMLESEISKKFPASHFLFQTLDIADKESCQQTMIAIIQKFGRLDVLINNAGLDAKFDQESSGKVNHSRFENYPIDLLRKAVEINLTGTILITQYACKQMIKQQSGNIINVASTYSIVSPNQNLYDFRDGNQNFKPVDYVASKSFVPNFTRYLATFYAREGIRCNAIVPHGIYNNHEEPFLQNFARLSPLGRMCDREELIGPFTFLASDASGYMTGSLLTVDGGWTAW</sequence>
<reference evidence="2 3" key="1">
    <citation type="submission" date="2019-05" db="EMBL/GenBank/DDBJ databases">
        <title>Dyadobacter AR-3-8 sp. nov., isolated from arctic soil.</title>
        <authorList>
            <person name="Chaudhary D.K."/>
        </authorList>
    </citation>
    <scope>NUCLEOTIDE SEQUENCE [LARGE SCALE GENOMIC DNA]</scope>
    <source>
        <strain evidence="2 3">AR-3-8</strain>
    </source>
</reference>
<dbReference type="OrthoDB" id="9788235at2"/>
<dbReference type="InterPro" id="IPR036291">
    <property type="entry name" value="NAD(P)-bd_dom_sf"/>
</dbReference>
<dbReference type="PRINTS" id="PR00080">
    <property type="entry name" value="SDRFAMILY"/>
</dbReference>
<protein>
    <submittedName>
        <fullName evidence="2">SDR family oxidoreductase</fullName>
    </submittedName>
</protein>
<evidence type="ECO:0000313" key="2">
    <source>
        <dbReference type="EMBL" id="TKT94132.1"/>
    </source>
</evidence>
<organism evidence="2 3">
    <name type="scientific">Dyadobacter frigoris</name>
    <dbReference type="NCBI Taxonomy" id="2576211"/>
    <lineage>
        <taxon>Bacteria</taxon>
        <taxon>Pseudomonadati</taxon>
        <taxon>Bacteroidota</taxon>
        <taxon>Cytophagia</taxon>
        <taxon>Cytophagales</taxon>
        <taxon>Spirosomataceae</taxon>
        <taxon>Dyadobacter</taxon>
    </lineage>
</organism>
<evidence type="ECO:0000313" key="3">
    <source>
        <dbReference type="Proteomes" id="UP000304900"/>
    </source>
</evidence>
<dbReference type="GO" id="GO:0016616">
    <property type="term" value="F:oxidoreductase activity, acting on the CH-OH group of donors, NAD or NADP as acceptor"/>
    <property type="evidence" value="ECO:0007669"/>
    <property type="project" value="TreeGrafter"/>
</dbReference>
<accession>A0A4U6D9D4</accession>
<dbReference type="EMBL" id="SZVO01000001">
    <property type="protein sequence ID" value="TKT94132.1"/>
    <property type="molecule type" value="Genomic_DNA"/>
</dbReference>
<dbReference type="PANTHER" id="PTHR42760">
    <property type="entry name" value="SHORT-CHAIN DEHYDROGENASES/REDUCTASES FAMILY MEMBER"/>
    <property type="match status" value="1"/>
</dbReference>